<dbReference type="EMBL" id="LCYI01000020">
    <property type="protein sequence ID" value="KLA29818.1"/>
    <property type="molecule type" value="Genomic_DNA"/>
</dbReference>
<reference evidence="9 10" key="1">
    <citation type="submission" date="2015-04" db="EMBL/GenBank/DDBJ databases">
        <title>Draft Genome Sequences of Eight Spore-Forming Food Isolates of Bacillus cereus Genome sequencing.</title>
        <authorList>
            <person name="Krawcyk A.O."/>
            <person name="de Jong A."/>
            <person name="Eijlander R.T."/>
            <person name="Berendsen E.M."/>
            <person name="Holsappel S."/>
            <person name="Wells-Bennik M."/>
            <person name="Kuipers O.P."/>
        </authorList>
    </citation>
    <scope>NUCLEOTIDE SEQUENCE [LARGE SCALE GENOMIC DNA]</scope>
    <source>
        <strain evidence="9 10">B4077</strain>
    </source>
</reference>
<dbReference type="PANTHER" id="PTHR43266">
    <property type="entry name" value="MACROLIDE-EFFLUX PROTEIN"/>
    <property type="match status" value="1"/>
</dbReference>
<dbReference type="CDD" id="cd06173">
    <property type="entry name" value="MFS_MefA_like"/>
    <property type="match status" value="1"/>
</dbReference>
<dbReference type="InterPro" id="IPR036259">
    <property type="entry name" value="MFS_trans_sf"/>
</dbReference>
<keyword evidence="3" id="KW-1003">Cell membrane</keyword>
<dbReference type="PANTHER" id="PTHR43266:SF2">
    <property type="entry name" value="MAJOR FACILITATOR SUPERFAMILY (MFS) PROFILE DOMAIN-CONTAINING PROTEIN"/>
    <property type="match status" value="1"/>
</dbReference>
<dbReference type="RefSeq" id="WP_046955040.1">
    <property type="nucleotide sequence ID" value="NZ_LCYI01000020.1"/>
</dbReference>
<dbReference type="InterPro" id="IPR020846">
    <property type="entry name" value="MFS_dom"/>
</dbReference>
<protein>
    <recommendedName>
        <fullName evidence="8">Major facilitator superfamily (MFS) profile domain-containing protein</fullName>
    </recommendedName>
</protein>
<evidence type="ECO:0000256" key="4">
    <source>
        <dbReference type="ARBA" id="ARBA00022692"/>
    </source>
</evidence>
<evidence type="ECO:0000256" key="1">
    <source>
        <dbReference type="ARBA" id="ARBA00004651"/>
    </source>
</evidence>
<feature type="transmembrane region" description="Helical" evidence="7">
    <location>
        <begin position="296"/>
        <end position="315"/>
    </location>
</feature>
<comment type="subcellular location">
    <subcellularLocation>
        <location evidence="1">Cell membrane</location>
        <topology evidence="1">Multi-pass membrane protein</topology>
    </subcellularLocation>
</comment>
<name>A0A0G8EZS1_BACCE</name>
<evidence type="ECO:0000256" key="3">
    <source>
        <dbReference type="ARBA" id="ARBA00022475"/>
    </source>
</evidence>
<keyword evidence="5 7" id="KW-1133">Transmembrane helix</keyword>
<dbReference type="SUPFAM" id="SSF103473">
    <property type="entry name" value="MFS general substrate transporter"/>
    <property type="match status" value="1"/>
</dbReference>
<dbReference type="AlphaFoldDB" id="A0A0G8EZS1"/>
<sequence length="407" mass="45040">MNNRVGSLKEDSASNSIWSNKIFSYFFLASCISLIGNSMITLVLPLWVMKLTNSPLLVSGVNVAIATAAILFAPVTGTLADRMSRRKLMIIADVMRCIVMIIIAVIAFYNKMLYIPLLLLLIIRSIGSALFTPASNAALVTYVEEKHVQQAITLRQISIQIISVAIPLMASFLISIFNFHGVFMLDAITFFISFLILMKIKFPRELKVEKKKPFYEDFKEGFSLLKSNQSLKMLLMSAAIINLLGAACMLSLQVIVVREMDLSMQWYSIVFAASPIGILIGALITKKIRTYKTITTAFICTAIMGIFNAAMGTTLNPVLFSVYYFLSGIAFGVSNVYFGVLYRKLIPNEVQGRFFGFLSSLLLVSTPVGIAITGYFLESISASILFIIIGIITFLVSVISFVMINKK</sequence>
<dbReference type="GO" id="GO:0022857">
    <property type="term" value="F:transmembrane transporter activity"/>
    <property type="evidence" value="ECO:0007669"/>
    <property type="project" value="InterPro"/>
</dbReference>
<feature type="transmembrane region" description="Helical" evidence="7">
    <location>
        <begin position="354"/>
        <end position="377"/>
    </location>
</feature>
<evidence type="ECO:0000259" key="8">
    <source>
        <dbReference type="PROSITE" id="PS50850"/>
    </source>
</evidence>
<dbReference type="Proteomes" id="UP000035214">
    <property type="component" value="Unassembled WGS sequence"/>
</dbReference>
<organism evidence="9 10">
    <name type="scientific">Bacillus cereus</name>
    <dbReference type="NCBI Taxonomy" id="1396"/>
    <lineage>
        <taxon>Bacteria</taxon>
        <taxon>Bacillati</taxon>
        <taxon>Bacillota</taxon>
        <taxon>Bacilli</taxon>
        <taxon>Bacillales</taxon>
        <taxon>Bacillaceae</taxon>
        <taxon>Bacillus</taxon>
        <taxon>Bacillus cereus group</taxon>
    </lineage>
</organism>
<evidence type="ECO:0000256" key="2">
    <source>
        <dbReference type="ARBA" id="ARBA00022448"/>
    </source>
</evidence>
<evidence type="ECO:0000256" key="6">
    <source>
        <dbReference type="ARBA" id="ARBA00023136"/>
    </source>
</evidence>
<dbReference type="PATRIC" id="fig|1396.428.peg.3979"/>
<feature type="domain" description="Major facilitator superfamily (MFS) profile" evidence="8">
    <location>
        <begin position="22"/>
        <end position="407"/>
    </location>
</feature>
<keyword evidence="4 7" id="KW-0812">Transmembrane</keyword>
<gene>
    <name evidence="9" type="ORF">B4077_1561</name>
</gene>
<feature type="transmembrane region" description="Helical" evidence="7">
    <location>
        <begin position="56"/>
        <end position="76"/>
    </location>
</feature>
<evidence type="ECO:0000256" key="5">
    <source>
        <dbReference type="ARBA" id="ARBA00022989"/>
    </source>
</evidence>
<comment type="caution">
    <text evidence="9">The sequence shown here is derived from an EMBL/GenBank/DDBJ whole genome shotgun (WGS) entry which is preliminary data.</text>
</comment>
<feature type="transmembrane region" description="Helical" evidence="7">
    <location>
        <begin position="383"/>
        <end position="404"/>
    </location>
</feature>
<proteinExistence type="predicted"/>
<evidence type="ECO:0000313" key="10">
    <source>
        <dbReference type="Proteomes" id="UP000035214"/>
    </source>
</evidence>
<dbReference type="GO" id="GO:0005886">
    <property type="term" value="C:plasma membrane"/>
    <property type="evidence" value="ECO:0007669"/>
    <property type="project" value="UniProtKB-SubCell"/>
</dbReference>
<feature type="transmembrane region" description="Helical" evidence="7">
    <location>
        <begin position="233"/>
        <end position="252"/>
    </location>
</feature>
<dbReference type="Gene3D" id="1.20.1250.20">
    <property type="entry name" value="MFS general substrate transporter like domains"/>
    <property type="match status" value="1"/>
</dbReference>
<keyword evidence="2" id="KW-0813">Transport</keyword>
<dbReference type="InterPro" id="IPR011701">
    <property type="entry name" value="MFS"/>
</dbReference>
<evidence type="ECO:0000313" key="9">
    <source>
        <dbReference type="EMBL" id="KLA29818.1"/>
    </source>
</evidence>
<feature type="transmembrane region" description="Helical" evidence="7">
    <location>
        <begin position="22"/>
        <end position="44"/>
    </location>
</feature>
<dbReference type="PROSITE" id="PS50850">
    <property type="entry name" value="MFS"/>
    <property type="match status" value="1"/>
</dbReference>
<feature type="transmembrane region" description="Helical" evidence="7">
    <location>
        <begin position="183"/>
        <end position="202"/>
    </location>
</feature>
<dbReference type="Pfam" id="PF07690">
    <property type="entry name" value="MFS_1"/>
    <property type="match status" value="1"/>
</dbReference>
<accession>A0A0G8EZS1</accession>
<keyword evidence="6 7" id="KW-0472">Membrane</keyword>
<evidence type="ECO:0000256" key="7">
    <source>
        <dbReference type="SAM" id="Phobius"/>
    </source>
</evidence>
<feature type="transmembrane region" description="Helical" evidence="7">
    <location>
        <begin position="321"/>
        <end position="342"/>
    </location>
</feature>
<feature type="transmembrane region" description="Helical" evidence="7">
    <location>
        <begin position="264"/>
        <end position="284"/>
    </location>
</feature>